<accession>K5Y732</accession>
<evidence type="ECO:0000259" key="2">
    <source>
        <dbReference type="Pfam" id="PF13649"/>
    </source>
</evidence>
<dbReference type="AlphaFoldDB" id="K5Y732"/>
<sequence length="772" mass="86628">MLPLNPTEVFVFFVVNKVEKTRRLHLVPLLGRSHNDGGLALALSFHVTRCWIHVFNPAFIYPLFLTIQAAYNLQPRSYRQPVLALLVCDVMTTTSSRRAPHKSLFPFLARSGHESSTVPRAKGRPTGHYRPVSQLLLEEADDKSQSAKSSRRDSVSLFMAISDRSLLDVVHKSLRDKEKKDKERGPGVVPSCVAKEREWSVPPRSGLIQEVSIEPFEHVANIVPKRFHDDGDICCSEDVLVKEKVRQDLYSGDSVYMQSYDRIMVENEMYTNSLLRRLASSAPTFSTSMDKQPSNVLDLGCGQGYWLLDASYHWPYAKFAGFDLVDVMLPEVRERPNIRLVQGNFVSNSLPFPDQSFDFVRLADLGLAIPHEKWSFVISEARRVLTVGGQIEVIDDQLFFPYGPLPDVSPPTPPLLVGSKSLRHNASRCRVKSNSGTPIFDGHEANSTYIKPVKNGNGFDSLLQTAKVSQRRSEDYRKQWLSACQISHDVEDTFVGMLLKNFVHPSPHAFISDLLGFTFGSQNVCNTQTFDIQLAPLSSAPPHRIDTPTSLRFDDCSDQGSSGSTEGKDCRHSPTSREHSPTQSSPSSLYSAKAADRLGISYSDLVAVTTSMKQPVPDNRNSYADSVVDEICQSPGIIISPSTFIPLTSVETEFHACKWMHTLLGWRTALADHIHSCTDDDGKIIVADSEWNDALWTYESFRRQRFHWPMNAEYDPDSFASPSIISMHNRDLQSFLENYEKPVQIRTIRVYHATKTGMTSFASLPSSSFSSH</sequence>
<keyword evidence="4" id="KW-1185">Reference proteome</keyword>
<dbReference type="PANTHER" id="PTHR43591">
    <property type="entry name" value="METHYLTRANSFERASE"/>
    <property type="match status" value="1"/>
</dbReference>
<evidence type="ECO:0000256" key="1">
    <source>
        <dbReference type="SAM" id="MobiDB-lite"/>
    </source>
</evidence>
<evidence type="ECO:0000313" key="4">
    <source>
        <dbReference type="Proteomes" id="UP000008493"/>
    </source>
</evidence>
<dbReference type="SUPFAM" id="SSF53335">
    <property type="entry name" value="S-adenosyl-L-methionine-dependent methyltransferases"/>
    <property type="match status" value="1"/>
</dbReference>
<name>K5Y732_AGABU</name>
<dbReference type="RefSeq" id="XP_007325751.1">
    <property type="nucleotide sequence ID" value="XM_007325689.1"/>
</dbReference>
<dbReference type="Gene3D" id="3.40.50.150">
    <property type="entry name" value="Vaccinia Virus protein VP39"/>
    <property type="match status" value="1"/>
</dbReference>
<protein>
    <recommendedName>
        <fullName evidence="2">Methyltransferase domain-containing protein</fullName>
    </recommendedName>
</protein>
<feature type="domain" description="Methyltransferase" evidence="2">
    <location>
        <begin position="296"/>
        <end position="389"/>
    </location>
</feature>
<dbReference type="InterPro" id="IPR041698">
    <property type="entry name" value="Methyltransf_25"/>
</dbReference>
<gene>
    <name evidence="3" type="ORF">AGABI1DRAFT_124346</name>
</gene>
<dbReference type="PANTHER" id="PTHR43591:SF105">
    <property type="entry name" value="METHYLTRANSFERASE DOMAIN-CONTAINING PROTEIN-RELATED"/>
    <property type="match status" value="1"/>
</dbReference>
<dbReference type="OrthoDB" id="2013972at2759"/>
<dbReference type="Pfam" id="PF13649">
    <property type="entry name" value="Methyltransf_25"/>
    <property type="match status" value="1"/>
</dbReference>
<dbReference type="GO" id="GO:0008168">
    <property type="term" value="F:methyltransferase activity"/>
    <property type="evidence" value="ECO:0007669"/>
    <property type="project" value="TreeGrafter"/>
</dbReference>
<dbReference type="Proteomes" id="UP000008493">
    <property type="component" value="Unassembled WGS sequence"/>
</dbReference>
<dbReference type="KEGG" id="abp:AGABI1DRAFT124346"/>
<dbReference type="InParanoid" id="K5Y732"/>
<organism evidence="3 4">
    <name type="scientific">Agaricus bisporus var. burnettii (strain JB137-S8 / ATCC MYA-4627 / FGSC 10392)</name>
    <name type="common">White button mushroom</name>
    <dbReference type="NCBI Taxonomy" id="597362"/>
    <lineage>
        <taxon>Eukaryota</taxon>
        <taxon>Fungi</taxon>
        <taxon>Dikarya</taxon>
        <taxon>Basidiomycota</taxon>
        <taxon>Agaricomycotina</taxon>
        <taxon>Agaricomycetes</taxon>
        <taxon>Agaricomycetidae</taxon>
        <taxon>Agaricales</taxon>
        <taxon>Agaricineae</taxon>
        <taxon>Agaricaceae</taxon>
        <taxon>Agaricus</taxon>
    </lineage>
</organism>
<evidence type="ECO:0000313" key="3">
    <source>
        <dbReference type="EMBL" id="EKM84025.1"/>
    </source>
</evidence>
<feature type="compositionally biased region" description="Basic and acidic residues" evidence="1">
    <location>
        <begin position="566"/>
        <end position="580"/>
    </location>
</feature>
<dbReference type="InterPro" id="IPR029063">
    <property type="entry name" value="SAM-dependent_MTases_sf"/>
</dbReference>
<feature type="region of interest" description="Disordered" evidence="1">
    <location>
        <begin position="541"/>
        <end position="589"/>
    </location>
</feature>
<dbReference type="EMBL" id="JH971385">
    <property type="protein sequence ID" value="EKM84025.1"/>
    <property type="molecule type" value="Genomic_DNA"/>
</dbReference>
<dbReference type="HOGENOM" id="CLU_362066_0_0_1"/>
<proteinExistence type="predicted"/>
<dbReference type="CDD" id="cd02440">
    <property type="entry name" value="AdoMet_MTases"/>
    <property type="match status" value="1"/>
</dbReference>
<dbReference type="GeneID" id="18826128"/>
<dbReference type="eggNOG" id="ENOG502SPR3">
    <property type="taxonomic scope" value="Eukaryota"/>
</dbReference>
<reference evidence="4" key="1">
    <citation type="journal article" date="2012" name="Proc. Natl. Acad. Sci. U.S.A.">
        <title>Genome sequence of the button mushroom Agaricus bisporus reveals mechanisms governing adaptation to a humic-rich ecological niche.</title>
        <authorList>
            <person name="Morin E."/>
            <person name="Kohler A."/>
            <person name="Baker A.R."/>
            <person name="Foulongne-Oriol M."/>
            <person name="Lombard V."/>
            <person name="Nagy L.G."/>
            <person name="Ohm R.A."/>
            <person name="Patyshakuliyeva A."/>
            <person name="Brun A."/>
            <person name="Aerts A.L."/>
            <person name="Bailey A.M."/>
            <person name="Billette C."/>
            <person name="Coutinho P.M."/>
            <person name="Deakin G."/>
            <person name="Doddapaneni H."/>
            <person name="Floudas D."/>
            <person name="Grimwood J."/>
            <person name="Hilden K."/>
            <person name="Kuees U."/>
            <person name="LaButti K.M."/>
            <person name="Lapidus A."/>
            <person name="Lindquist E.A."/>
            <person name="Lucas S.M."/>
            <person name="Murat C."/>
            <person name="Riley R.W."/>
            <person name="Salamov A.A."/>
            <person name="Schmutz J."/>
            <person name="Subramanian V."/>
            <person name="Woesten H.A.B."/>
            <person name="Xu J."/>
            <person name="Eastwood D.C."/>
            <person name="Foster G.D."/>
            <person name="Sonnenberg A.S."/>
            <person name="Cullen D."/>
            <person name="de Vries R.P."/>
            <person name="Lundell T."/>
            <person name="Hibbett D.S."/>
            <person name="Henrissat B."/>
            <person name="Burton K.S."/>
            <person name="Kerrigan R.W."/>
            <person name="Challen M.P."/>
            <person name="Grigoriev I.V."/>
            <person name="Martin F."/>
        </authorList>
    </citation>
    <scope>NUCLEOTIDE SEQUENCE [LARGE SCALE GENOMIC DNA]</scope>
    <source>
        <strain evidence="4">JB137-S8 / ATCC MYA-4627 / FGSC 10392</strain>
    </source>
</reference>